<dbReference type="EMBL" id="MRVI01000001">
    <property type="protein sequence ID" value="OOC63688.1"/>
    <property type="molecule type" value="Genomic_DNA"/>
</dbReference>
<feature type="coiled-coil region" evidence="1">
    <location>
        <begin position="295"/>
        <end position="371"/>
    </location>
</feature>
<proteinExistence type="predicted"/>
<keyword evidence="1" id="KW-0175">Coiled coil</keyword>
<organism evidence="2 3">
    <name type="scientific">Paenibacillus ihbetae</name>
    <dbReference type="NCBI Taxonomy" id="1870820"/>
    <lineage>
        <taxon>Bacteria</taxon>
        <taxon>Bacillati</taxon>
        <taxon>Bacillota</taxon>
        <taxon>Bacilli</taxon>
        <taxon>Bacillales</taxon>
        <taxon>Paenibacillaceae</taxon>
        <taxon>Paenibacillus</taxon>
    </lineage>
</organism>
<sequence length="389" mass="45577">MQRGGQLNNVYCINPANLDLTFDNIILDENNVKIIIDSEWVFHSYVPVTFIVFRSVYSFWIKYRLLLTNHFSSLFELLEKLNIDSKQTELFLSVEEEFFQSFVYGDSNERLKFSRFSKKKINFYQFDEILKSNKFNSRIYSRDGLIIKSAEGFADSNFNEIIFNFDHVSEDLICIGPVDQQAYVQIESITIYSDDLLCDQVSYNSGNNFKDIQYSNNLIFIENSGNEFSFLAFNNEPKLFIDISKLLKSRKTNITLVLKLKVDLNLTQYYRQAFIGKLNEEEIIKRKIFDKDSEITKLKQEMLNLKDIQSEYKNEISLLSSQLKNMTDEIKVLGEKISNYKIEIDDHISVNKDYKEQINELTNNLQEILNSTSWKITAPLRGIKKIIGK</sequence>
<name>A0ABX3K2L5_9BACL</name>
<evidence type="ECO:0000256" key="1">
    <source>
        <dbReference type="SAM" id="Coils"/>
    </source>
</evidence>
<protein>
    <submittedName>
        <fullName evidence="2">Uncharacterized protein</fullName>
    </submittedName>
</protein>
<dbReference type="Proteomes" id="UP000189059">
    <property type="component" value="Unassembled WGS sequence"/>
</dbReference>
<reference evidence="2 3" key="1">
    <citation type="submission" date="2016-12" db="EMBL/GenBank/DDBJ databases">
        <title>Genome sequencing and description of Paenibacillus sp. nov. from high altitude lake in the Indian Trans- Himalayas.</title>
        <authorList>
            <person name="Kiran S."/>
            <person name="Swarnkar M.K."/>
            <person name="Rana A."/>
            <person name="Tewari R."/>
            <person name="Gulati A."/>
        </authorList>
    </citation>
    <scope>NUCLEOTIDE SEQUENCE [LARGE SCALE GENOMIC DNA]</scope>
    <source>
        <strain evidence="2 3">IHBB 9951</strain>
    </source>
</reference>
<evidence type="ECO:0000313" key="3">
    <source>
        <dbReference type="Proteomes" id="UP000189059"/>
    </source>
</evidence>
<keyword evidence="3" id="KW-1185">Reference proteome</keyword>
<accession>A0ABX3K2L5</accession>
<gene>
    <name evidence="2" type="ORF">BBD40_18630</name>
</gene>
<evidence type="ECO:0000313" key="2">
    <source>
        <dbReference type="EMBL" id="OOC63688.1"/>
    </source>
</evidence>
<comment type="caution">
    <text evidence="2">The sequence shown here is derived from an EMBL/GenBank/DDBJ whole genome shotgun (WGS) entry which is preliminary data.</text>
</comment>